<reference evidence="2" key="1">
    <citation type="submission" date="2020-11" db="EMBL/GenBank/DDBJ databases">
        <title>Halonatronomonas betainensis gen. nov., sp. nov. a novel haloalkaliphilic representative of the family Halanaerobiacae capable of betaine degradation.</title>
        <authorList>
            <person name="Boltyanskaya Y."/>
            <person name="Kevbrin V."/>
            <person name="Detkova E."/>
            <person name="Grouzdev D.S."/>
            <person name="Koziaeva V."/>
            <person name="Zhilina T."/>
        </authorList>
    </citation>
    <scope>NUCLEOTIDE SEQUENCE</scope>
    <source>
        <strain evidence="2">Z-7014</strain>
    </source>
</reference>
<dbReference type="SUPFAM" id="SSF51569">
    <property type="entry name" value="Aldolase"/>
    <property type="match status" value="1"/>
</dbReference>
<evidence type="ECO:0000256" key="1">
    <source>
        <dbReference type="ARBA" id="ARBA00023270"/>
    </source>
</evidence>
<dbReference type="GO" id="GO:0005975">
    <property type="term" value="P:carbohydrate metabolic process"/>
    <property type="evidence" value="ECO:0007669"/>
    <property type="project" value="InterPro"/>
</dbReference>
<dbReference type="PANTHER" id="PTHR10683:SF40">
    <property type="entry name" value="FRUCTOSE-6-PHOSPHATE ALDOLASE 1-RELATED"/>
    <property type="match status" value="1"/>
</dbReference>
<comment type="caution">
    <text evidence="2">The sequence shown here is derived from an EMBL/GenBank/DDBJ whole genome shotgun (WGS) entry which is preliminary data.</text>
</comment>
<dbReference type="InterPro" id="IPR001585">
    <property type="entry name" value="TAL/FSA"/>
</dbReference>
<dbReference type="InterPro" id="IPR013785">
    <property type="entry name" value="Aldolase_TIM"/>
</dbReference>
<gene>
    <name evidence="2" type="ORF">I0Q91_00670</name>
</gene>
<evidence type="ECO:0000313" key="2">
    <source>
        <dbReference type="EMBL" id="MBF8435578.1"/>
    </source>
</evidence>
<dbReference type="Proteomes" id="UP000621436">
    <property type="component" value="Unassembled WGS sequence"/>
</dbReference>
<dbReference type="Pfam" id="PF00923">
    <property type="entry name" value="TAL_FSA"/>
    <property type="match status" value="1"/>
</dbReference>
<dbReference type="Gene3D" id="3.20.20.70">
    <property type="entry name" value="Aldolase class I"/>
    <property type="match status" value="1"/>
</dbReference>
<keyword evidence="1" id="KW-0704">Schiff base</keyword>
<evidence type="ECO:0008006" key="4">
    <source>
        <dbReference type="Google" id="ProtNLM"/>
    </source>
</evidence>
<dbReference type="PANTHER" id="PTHR10683">
    <property type="entry name" value="TRANSALDOLASE"/>
    <property type="match status" value="1"/>
</dbReference>
<dbReference type="RefSeq" id="WP_270452216.1">
    <property type="nucleotide sequence ID" value="NZ_JADPIE010000001.1"/>
</dbReference>
<dbReference type="AlphaFoldDB" id="A0A931AVJ7"/>
<name>A0A931AVJ7_9FIRM</name>
<organism evidence="2 3">
    <name type="scientific">Halonatronomonas betaini</name>
    <dbReference type="NCBI Taxonomy" id="2778430"/>
    <lineage>
        <taxon>Bacteria</taxon>
        <taxon>Bacillati</taxon>
        <taxon>Bacillota</taxon>
        <taxon>Clostridia</taxon>
        <taxon>Halanaerobiales</taxon>
        <taxon>Halarsenatibacteraceae</taxon>
        <taxon>Halonatronomonas</taxon>
    </lineage>
</organism>
<proteinExistence type="predicted"/>
<sequence>MNLYIDSANIKKIKELYDWLPITGVTVNPTILARDQITISDFLHEVKNLSPKCTHIQVTHTETKQIIDDVQYLWSLELDNISAKIPVTKNGLKAIKEIKSENESRLITATAVYNANQALIAAEAGADFIAPYVSRIDRLEHSGLDVVADIKVLLNKYNLESKIIAASIKNAYQLKEILKIGVDSVTLAPDLIEEAFQSDLTDQAETDFLNDWSNVFKSQELTSQIIRR</sequence>
<protein>
    <recommendedName>
        <fullName evidence="4">Transaldolase</fullName>
    </recommendedName>
</protein>
<evidence type="ECO:0000313" key="3">
    <source>
        <dbReference type="Proteomes" id="UP000621436"/>
    </source>
</evidence>
<accession>A0A931AVJ7</accession>
<keyword evidence="3" id="KW-1185">Reference proteome</keyword>
<dbReference type="EMBL" id="JADPIE010000001">
    <property type="protein sequence ID" value="MBF8435578.1"/>
    <property type="molecule type" value="Genomic_DNA"/>
</dbReference>